<feature type="transmembrane region" description="Helical" evidence="8">
    <location>
        <begin position="214"/>
        <end position="237"/>
    </location>
</feature>
<feature type="transmembrane region" description="Helical" evidence="8">
    <location>
        <begin position="137"/>
        <end position="157"/>
    </location>
</feature>
<feature type="transmembrane region" description="Helical" evidence="8">
    <location>
        <begin position="334"/>
        <end position="357"/>
    </location>
</feature>
<dbReference type="Pfam" id="PF13906">
    <property type="entry name" value="AA_permease_C"/>
    <property type="match status" value="1"/>
</dbReference>
<keyword evidence="6 8" id="KW-1133">Transmembrane helix</keyword>
<feature type="transmembrane region" description="Helical" evidence="8">
    <location>
        <begin position="257"/>
        <end position="275"/>
    </location>
</feature>
<feature type="domain" description="Cationic amino acid transporter C-terminal" evidence="9">
    <location>
        <begin position="502"/>
        <end position="552"/>
    </location>
</feature>
<gene>
    <name evidence="10" type="ORF">KP509_11G017600</name>
</gene>
<evidence type="ECO:0000256" key="2">
    <source>
        <dbReference type="ARBA" id="ARBA00008572"/>
    </source>
</evidence>
<comment type="similarity">
    <text evidence="2">Belongs to the amino acid-polyamine-organocation (APC) superfamily. Cationic amino acid transporter (CAT) (TC 2.A.3.3) family.</text>
</comment>
<organism evidence="10 11">
    <name type="scientific">Ceratopteris richardii</name>
    <name type="common">Triangle waterfern</name>
    <dbReference type="NCBI Taxonomy" id="49495"/>
    <lineage>
        <taxon>Eukaryota</taxon>
        <taxon>Viridiplantae</taxon>
        <taxon>Streptophyta</taxon>
        <taxon>Embryophyta</taxon>
        <taxon>Tracheophyta</taxon>
        <taxon>Polypodiopsida</taxon>
        <taxon>Polypodiidae</taxon>
        <taxon>Polypodiales</taxon>
        <taxon>Pteridineae</taxon>
        <taxon>Pteridaceae</taxon>
        <taxon>Parkerioideae</taxon>
        <taxon>Ceratopteris</taxon>
    </lineage>
</organism>
<dbReference type="PANTHER" id="PTHR43243:SF1">
    <property type="entry name" value="CATIONIC AMINO ACID TRANSPORTER 1"/>
    <property type="match status" value="1"/>
</dbReference>
<dbReference type="Gene3D" id="1.20.1740.10">
    <property type="entry name" value="Amino acid/polyamine transporter I"/>
    <property type="match status" value="1"/>
</dbReference>
<dbReference type="InterPro" id="IPR029485">
    <property type="entry name" value="CAT_C"/>
</dbReference>
<keyword evidence="4 8" id="KW-0812">Transmembrane</keyword>
<accession>A0A8T2TQQ5</accession>
<name>A0A8T2TQQ5_CERRI</name>
<dbReference type="OMA" id="ECLIGSA"/>
<evidence type="ECO:0000256" key="6">
    <source>
        <dbReference type="ARBA" id="ARBA00022989"/>
    </source>
</evidence>
<evidence type="ECO:0000259" key="9">
    <source>
        <dbReference type="Pfam" id="PF13906"/>
    </source>
</evidence>
<keyword evidence="3" id="KW-0813">Transport</keyword>
<feature type="transmembrane region" description="Helical" evidence="8">
    <location>
        <begin position="287"/>
        <end position="314"/>
    </location>
</feature>
<dbReference type="AlphaFoldDB" id="A0A8T2TQQ5"/>
<evidence type="ECO:0000313" key="10">
    <source>
        <dbReference type="EMBL" id="KAH7424650.1"/>
    </source>
</evidence>
<evidence type="ECO:0000256" key="4">
    <source>
        <dbReference type="ARBA" id="ARBA00022692"/>
    </source>
</evidence>
<feature type="transmembrane region" description="Helical" evidence="8">
    <location>
        <begin position="411"/>
        <end position="433"/>
    </location>
</feature>
<feature type="transmembrane region" description="Helical" evidence="8">
    <location>
        <begin position="189"/>
        <end position="207"/>
    </location>
</feature>
<feature type="transmembrane region" description="Helical" evidence="8">
    <location>
        <begin position="530"/>
        <end position="549"/>
    </location>
</feature>
<keyword evidence="5" id="KW-0029">Amino-acid transport</keyword>
<feature type="transmembrane region" description="Helical" evidence="8">
    <location>
        <begin position="94"/>
        <end position="116"/>
    </location>
</feature>
<evidence type="ECO:0000256" key="8">
    <source>
        <dbReference type="SAM" id="Phobius"/>
    </source>
</evidence>
<feature type="transmembrane region" description="Helical" evidence="8">
    <location>
        <begin position="61"/>
        <end position="82"/>
    </location>
</feature>
<dbReference type="InterPro" id="IPR002293">
    <property type="entry name" value="AA/rel_permease1"/>
</dbReference>
<sequence>MAPIGKDDFFPGRSFRSLREYADALVQTPSRLSNRMFTRADPVAEMSGVRARSRNDMKRTLNWWDLGWLAVGAVIGAGIFVLSGVEAHEDTGPAIILSFVAAGFAAMLAVFCYTEFAVEIPVAGGSFAYLRVELGDFVAFIAAGNIVLECLIGSAALGRAWTSYFAKLCNHNPDDFRIYISSLADGYNLLDPLAVGVLIISGVIASLSTKIASYLNWIASSLNMFLILFVIVAGLINADPANYRPFLPFGVRGVFKGASVVFFAYLGFDTVCTVAEETKNPKRDIPIGLFASMTVVTILYCLMAVTLCLMQKYTEVDINAPFSAAFSNAVGWKWAQYLVALGALKSMSSVLLVGSVGQARYLAHMARTHILPPCLAYVNERTGTPVLATMSIIIASCFIAFFTELRILSNLLSISTLFIFMLVALSLIVRRHYVTGQTSSRHQRLLILFLAMIIGSSVAIAAYWGVTEGKGWILYPIAVPIWFLSTLGLAVFVPKARQPKFWGVPFVPWVPSLSVATNSFLLGSMDRESYIRFGLWTVLMLIYYVFYGLHASHDAAQEMESSYAAGLNKIADIDGENGYQSAAQETMKPPTQLLSPS</sequence>
<evidence type="ECO:0000256" key="1">
    <source>
        <dbReference type="ARBA" id="ARBA00004141"/>
    </source>
</evidence>
<reference evidence="10" key="1">
    <citation type="submission" date="2021-08" db="EMBL/GenBank/DDBJ databases">
        <title>WGS assembly of Ceratopteris richardii.</title>
        <authorList>
            <person name="Marchant D.B."/>
            <person name="Chen G."/>
            <person name="Jenkins J."/>
            <person name="Shu S."/>
            <person name="Leebens-Mack J."/>
            <person name="Grimwood J."/>
            <person name="Schmutz J."/>
            <person name="Soltis P."/>
            <person name="Soltis D."/>
            <person name="Chen Z.-H."/>
        </authorList>
    </citation>
    <scope>NUCLEOTIDE SEQUENCE</scope>
    <source>
        <strain evidence="10">Whitten #5841</strain>
        <tissue evidence="10">Leaf</tissue>
    </source>
</reference>
<keyword evidence="7 8" id="KW-0472">Membrane</keyword>
<feature type="transmembrane region" description="Helical" evidence="8">
    <location>
        <begin position="386"/>
        <end position="405"/>
    </location>
</feature>
<comment type="caution">
    <text evidence="10">The sequence shown here is derived from an EMBL/GenBank/DDBJ whole genome shotgun (WGS) entry which is preliminary data.</text>
</comment>
<evidence type="ECO:0000256" key="5">
    <source>
        <dbReference type="ARBA" id="ARBA00022970"/>
    </source>
</evidence>
<evidence type="ECO:0000313" key="11">
    <source>
        <dbReference type="Proteomes" id="UP000825935"/>
    </source>
</evidence>
<dbReference type="PANTHER" id="PTHR43243">
    <property type="entry name" value="INNER MEMBRANE TRANSPORTER YGJI-RELATED"/>
    <property type="match status" value="1"/>
</dbReference>
<dbReference type="EMBL" id="CM035416">
    <property type="protein sequence ID" value="KAH7424650.1"/>
    <property type="molecule type" value="Genomic_DNA"/>
</dbReference>
<keyword evidence="11" id="KW-1185">Reference proteome</keyword>
<feature type="transmembrane region" description="Helical" evidence="8">
    <location>
        <begin position="472"/>
        <end position="494"/>
    </location>
</feature>
<dbReference type="Proteomes" id="UP000825935">
    <property type="component" value="Chromosome 11"/>
</dbReference>
<comment type="subcellular location">
    <subcellularLocation>
        <location evidence="1">Membrane</location>
        <topology evidence="1">Multi-pass membrane protein</topology>
    </subcellularLocation>
</comment>
<dbReference type="FunFam" id="1.20.1740.10:FF:000035">
    <property type="entry name" value="Cationic amino acid transporter 5"/>
    <property type="match status" value="1"/>
</dbReference>
<dbReference type="Pfam" id="PF13520">
    <property type="entry name" value="AA_permease_2"/>
    <property type="match status" value="1"/>
</dbReference>
<dbReference type="GO" id="GO:0015189">
    <property type="term" value="F:L-lysine transmembrane transporter activity"/>
    <property type="evidence" value="ECO:0007669"/>
    <property type="project" value="TreeGrafter"/>
</dbReference>
<evidence type="ECO:0000256" key="7">
    <source>
        <dbReference type="ARBA" id="ARBA00023136"/>
    </source>
</evidence>
<dbReference type="OrthoDB" id="3900342at2759"/>
<feature type="transmembrane region" description="Helical" evidence="8">
    <location>
        <begin position="506"/>
        <end position="524"/>
    </location>
</feature>
<dbReference type="GO" id="GO:0005886">
    <property type="term" value="C:plasma membrane"/>
    <property type="evidence" value="ECO:0007669"/>
    <property type="project" value="TreeGrafter"/>
</dbReference>
<proteinExistence type="inferred from homology"/>
<dbReference type="GO" id="GO:0005313">
    <property type="term" value="F:L-glutamate transmembrane transporter activity"/>
    <property type="evidence" value="ECO:0007669"/>
    <property type="project" value="TreeGrafter"/>
</dbReference>
<evidence type="ECO:0000256" key="3">
    <source>
        <dbReference type="ARBA" id="ARBA00022448"/>
    </source>
</evidence>
<protein>
    <recommendedName>
        <fullName evidence="9">Cationic amino acid transporter C-terminal domain-containing protein</fullName>
    </recommendedName>
</protein>
<feature type="transmembrane region" description="Helical" evidence="8">
    <location>
        <begin position="445"/>
        <end position="466"/>
    </location>
</feature>